<sequence length="306" mass="35253">MEPVSRQEEPYPGRAGFVSIIGKPNVGKSTLMNQLVGERLSIITSKAQTTRHRIMGILNGTHNGEDFQLVYSDTPGIIQPQYKLHESMMSFVRGSLEDADVVLFVTDIFEKHDENDVLKRLKHADAPVLLLINKIDQATQEQIDEKVAYWKENVPAELILPISALNGVNLEPLFHEIITRLPYHPPYFPADEMTDKPERFFASEIIREKIFLNYKKEVPYSSEVIITSFKDKEDMIVVQAEILVERPTQRSILLGEGGKMIKKTGIMAREELERFFGKKVYLETFVKVEPDWRSKERMLKRLGYEE</sequence>
<dbReference type="CDD" id="cd04163">
    <property type="entry name" value="Era"/>
    <property type="match status" value="1"/>
</dbReference>
<evidence type="ECO:0000256" key="4">
    <source>
        <dbReference type="ARBA" id="ARBA00022741"/>
    </source>
</evidence>
<dbReference type="SUPFAM" id="SSF54814">
    <property type="entry name" value="Prokaryotic type KH domain (KH-domain type II)"/>
    <property type="match status" value="1"/>
</dbReference>
<dbReference type="NCBIfam" id="NF000908">
    <property type="entry name" value="PRK00089.1"/>
    <property type="match status" value="1"/>
</dbReference>
<dbReference type="PROSITE" id="PS51713">
    <property type="entry name" value="G_ERA"/>
    <property type="match status" value="1"/>
</dbReference>
<keyword evidence="4 7" id="KW-0547">Nucleotide-binding</keyword>
<dbReference type="EMBL" id="MORL01000002">
    <property type="protein sequence ID" value="OIN60508.1"/>
    <property type="molecule type" value="Genomic_DNA"/>
</dbReference>
<keyword evidence="6 7" id="KW-0342">GTP-binding</keyword>
<feature type="binding site" evidence="7">
    <location>
        <begin position="73"/>
        <end position="77"/>
    </location>
    <ligand>
        <name>GTP</name>
        <dbReference type="ChEBI" id="CHEBI:37565"/>
    </ligand>
</feature>
<dbReference type="InterPro" id="IPR006073">
    <property type="entry name" value="GTP-bd"/>
</dbReference>
<dbReference type="Gene3D" id="3.30.300.20">
    <property type="match status" value="1"/>
</dbReference>
<dbReference type="AlphaFoldDB" id="A0A1S2VRJ6"/>
<dbReference type="CDD" id="cd22534">
    <property type="entry name" value="KH-II_Era"/>
    <property type="match status" value="1"/>
</dbReference>
<feature type="region of interest" description="G1" evidence="8">
    <location>
        <begin position="22"/>
        <end position="29"/>
    </location>
</feature>
<keyword evidence="7" id="KW-0699">rRNA-binding</keyword>
<dbReference type="PRINTS" id="PR00449">
    <property type="entry name" value="RASTRNSFRMNG"/>
</dbReference>
<dbReference type="Proteomes" id="UP000181790">
    <property type="component" value="Unassembled WGS sequence"/>
</dbReference>
<dbReference type="InterPro" id="IPR015946">
    <property type="entry name" value="KH_dom-like_a/b"/>
</dbReference>
<dbReference type="Pfam" id="PF01926">
    <property type="entry name" value="MMR_HSR1"/>
    <property type="match status" value="1"/>
</dbReference>
<comment type="similarity">
    <text evidence="1 7 8">Belongs to the TRAFAC class TrmE-Era-EngA-EngB-Septin-like GTPase superfamily. Era GTPase family.</text>
</comment>
<accession>A0A1S2VRJ6</accession>
<proteinExistence type="inferred from homology"/>
<comment type="function">
    <text evidence="7">An essential GTPase that binds both GDP and GTP, with rapid nucleotide exchange. Plays a role in 16S rRNA processing and 30S ribosomal subunit biogenesis and possibly also in cell cycle regulation and energy metabolism.</text>
</comment>
<dbReference type="HAMAP" id="MF_00367">
    <property type="entry name" value="GTPase_Era"/>
    <property type="match status" value="1"/>
</dbReference>
<keyword evidence="7" id="KW-0472">Membrane</keyword>
<dbReference type="InterPro" id="IPR027417">
    <property type="entry name" value="P-loop_NTPase"/>
</dbReference>
<dbReference type="InterPro" id="IPR030388">
    <property type="entry name" value="G_ERA_dom"/>
</dbReference>
<dbReference type="Pfam" id="PF07650">
    <property type="entry name" value="KH_2"/>
    <property type="match status" value="1"/>
</dbReference>
<keyword evidence="7" id="KW-0963">Cytoplasm</keyword>
<reference evidence="10 11" key="1">
    <citation type="submission" date="2016-10" db="EMBL/GenBank/DDBJ databases">
        <title>Arsenicibacter rosenii gen. nov., sp. nov., an efficient arsenic-methylating bacterium isolated from an arsenic-contaminated paddy soil.</title>
        <authorList>
            <person name="Huang K."/>
        </authorList>
    </citation>
    <scope>NUCLEOTIDE SEQUENCE [LARGE SCALE GENOMIC DNA]</scope>
    <source>
        <strain evidence="10 11">SM-1</strain>
    </source>
</reference>
<evidence type="ECO:0000256" key="3">
    <source>
        <dbReference type="ARBA" id="ARBA00022517"/>
    </source>
</evidence>
<feature type="region of interest" description="G2" evidence="8">
    <location>
        <begin position="48"/>
        <end position="52"/>
    </location>
</feature>
<comment type="subunit">
    <text evidence="7">Monomer.</text>
</comment>
<feature type="binding site" evidence="7">
    <location>
        <begin position="133"/>
        <end position="136"/>
    </location>
    <ligand>
        <name>GTP</name>
        <dbReference type="ChEBI" id="CHEBI:37565"/>
    </ligand>
</feature>
<evidence type="ECO:0000256" key="7">
    <source>
        <dbReference type="HAMAP-Rule" id="MF_00367"/>
    </source>
</evidence>
<keyword evidence="3 7" id="KW-0690">Ribosome biogenesis</keyword>
<feature type="domain" description="Era-type G" evidence="9">
    <location>
        <begin position="14"/>
        <end position="183"/>
    </location>
</feature>
<feature type="region of interest" description="G4" evidence="8">
    <location>
        <begin position="133"/>
        <end position="136"/>
    </location>
</feature>
<dbReference type="PANTHER" id="PTHR42698:SF1">
    <property type="entry name" value="GTPASE ERA, MITOCHONDRIAL"/>
    <property type="match status" value="1"/>
</dbReference>
<dbReference type="GO" id="GO:0000028">
    <property type="term" value="P:ribosomal small subunit assembly"/>
    <property type="evidence" value="ECO:0007669"/>
    <property type="project" value="TreeGrafter"/>
</dbReference>
<dbReference type="GO" id="GO:0005886">
    <property type="term" value="C:plasma membrane"/>
    <property type="evidence" value="ECO:0007669"/>
    <property type="project" value="UniProtKB-SubCell"/>
</dbReference>
<keyword evidence="11" id="KW-1185">Reference proteome</keyword>
<dbReference type="InterPro" id="IPR005662">
    <property type="entry name" value="GTPase_Era-like"/>
</dbReference>
<feature type="binding site" evidence="7">
    <location>
        <begin position="22"/>
        <end position="29"/>
    </location>
    <ligand>
        <name>GTP</name>
        <dbReference type="ChEBI" id="CHEBI:37565"/>
    </ligand>
</feature>
<dbReference type="InterPro" id="IPR004044">
    <property type="entry name" value="KH_dom_type_2"/>
</dbReference>
<evidence type="ECO:0000259" key="9">
    <source>
        <dbReference type="PROSITE" id="PS51713"/>
    </source>
</evidence>
<evidence type="ECO:0000256" key="5">
    <source>
        <dbReference type="ARBA" id="ARBA00022884"/>
    </source>
</evidence>
<comment type="subcellular location">
    <subcellularLocation>
        <location evidence="7">Cytoplasm</location>
    </subcellularLocation>
    <subcellularLocation>
        <location evidence="7">Cell membrane</location>
        <topology evidence="7">Peripheral membrane protein</topology>
    </subcellularLocation>
</comment>
<dbReference type="Gene3D" id="3.40.50.300">
    <property type="entry name" value="P-loop containing nucleotide triphosphate hydrolases"/>
    <property type="match status" value="1"/>
</dbReference>
<evidence type="ECO:0000256" key="8">
    <source>
        <dbReference type="PROSITE-ProRule" id="PRU01050"/>
    </source>
</evidence>
<evidence type="ECO:0000256" key="2">
    <source>
        <dbReference type="ARBA" id="ARBA00020484"/>
    </source>
</evidence>
<dbReference type="GO" id="GO:0005525">
    <property type="term" value="F:GTP binding"/>
    <property type="evidence" value="ECO:0007669"/>
    <property type="project" value="UniProtKB-UniRule"/>
</dbReference>
<evidence type="ECO:0000313" key="11">
    <source>
        <dbReference type="Proteomes" id="UP000181790"/>
    </source>
</evidence>
<gene>
    <name evidence="7" type="primary">era</name>
    <name evidence="10" type="ORF">BLX24_04650</name>
</gene>
<organism evidence="10 11">
    <name type="scientific">Arsenicibacter rosenii</name>
    <dbReference type="NCBI Taxonomy" id="1750698"/>
    <lineage>
        <taxon>Bacteria</taxon>
        <taxon>Pseudomonadati</taxon>
        <taxon>Bacteroidota</taxon>
        <taxon>Cytophagia</taxon>
        <taxon>Cytophagales</taxon>
        <taxon>Spirosomataceae</taxon>
        <taxon>Arsenicibacter</taxon>
    </lineage>
</organism>
<comment type="caution">
    <text evidence="10">The sequence shown here is derived from an EMBL/GenBank/DDBJ whole genome shotgun (WGS) entry which is preliminary data.</text>
</comment>
<evidence type="ECO:0000256" key="6">
    <source>
        <dbReference type="ARBA" id="ARBA00023134"/>
    </source>
</evidence>
<dbReference type="FunFam" id="3.30.300.20:FF:000003">
    <property type="entry name" value="GTPase Era"/>
    <property type="match status" value="1"/>
</dbReference>
<feature type="region of interest" description="G3" evidence="8">
    <location>
        <begin position="73"/>
        <end position="76"/>
    </location>
</feature>
<dbReference type="GO" id="GO:0043024">
    <property type="term" value="F:ribosomal small subunit binding"/>
    <property type="evidence" value="ECO:0007669"/>
    <property type="project" value="TreeGrafter"/>
</dbReference>
<evidence type="ECO:0000313" key="10">
    <source>
        <dbReference type="EMBL" id="OIN60508.1"/>
    </source>
</evidence>
<name>A0A1S2VRJ6_9BACT</name>
<keyword evidence="7" id="KW-1003">Cell membrane</keyword>
<protein>
    <recommendedName>
        <fullName evidence="2 7">GTPase Era</fullName>
    </recommendedName>
</protein>
<dbReference type="GO" id="GO:0003924">
    <property type="term" value="F:GTPase activity"/>
    <property type="evidence" value="ECO:0007669"/>
    <property type="project" value="UniProtKB-UniRule"/>
</dbReference>
<dbReference type="NCBIfam" id="TIGR00436">
    <property type="entry name" value="era"/>
    <property type="match status" value="1"/>
</dbReference>
<dbReference type="PANTHER" id="PTHR42698">
    <property type="entry name" value="GTPASE ERA"/>
    <property type="match status" value="1"/>
</dbReference>
<dbReference type="NCBIfam" id="TIGR00231">
    <property type="entry name" value="small_GTP"/>
    <property type="match status" value="1"/>
</dbReference>
<feature type="region of interest" description="G5" evidence="8">
    <location>
        <begin position="162"/>
        <end position="164"/>
    </location>
</feature>
<dbReference type="SUPFAM" id="SSF52540">
    <property type="entry name" value="P-loop containing nucleoside triphosphate hydrolases"/>
    <property type="match status" value="1"/>
</dbReference>
<dbReference type="GO" id="GO:0070181">
    <property type="term" value="F:small ribosomal subunit rRNA binding"/>
    <property type="evidence" value="ECO:0007669"/>
    <property type="project" value="UniProtKB-UniRule"/>
</dbReference>
<evidence type="ECO:0000256" key="1">
    <source>
        <dbReference type="ARBA" id="ARBA00007921"/>
    </source>
</evidence>
<dbReference type="GO" id="GO:0005829">
    <property type="term" value="C:cytosol"/>
    <property type="evidence" value="ECO:0007669"/>
    <property type="project" value="TreeGrafter"/>
</dbReference>
<keyword evidence="5 7" id="KW-0694">RNA-binding</keyword>
<dbReference type="InterPro" id="IPR009019">
    <property type="entry name" value="KH_sf_prok-type"/>
</dbReference>
<dbReference type="InterPro" id="IPR005225">
    <property type="entry name" value="Small_GTP-bd"/>
</dbReference>